<comment type="caution">
    <text evidence="2">The sequence shown here is derived from an EMBL/GenBank/DDBJ whole genome shotgun (WGS) entry which is preliminary data.</text>
</comment>
<reference evidence="2 3" key="1">
    <citation type="submission" date="2021-07" db="EMBL/GenBank/DDBJ databases">
        <title>Paenibacillus radiodurans sp. nov., isolated from the southeastern edge of Tengger Desert.</title>
        <authorList>
            <person name="Zhang G."/>
        </authorList>
    </citation>
    <scope>NUCLEOTIDE SEQUENCE [LARGE SCALE GENOMIC DNA]</scope>
    <source>
        <strain evidence="2 3">CCM 7311</strain>
    </source>
</reference>
<gene>
    <name evidence="2" type="ORF">K0U00_49560</name>
</gene>
<sequence>LKRGDGIVFDAGDPTKKEEGGRVYDIRRQGVKLEGEAQEGILLDIVPGRSDVDLHRVHVGDRVWKTSDPALDKRLRASFETEKPYRVFPLHISVRGQLDQPLHTWWTDVQKGTTVEVVSELP</sequence>
<feature type="non-terminal residue" evidence="2">
    <location>
        <position position="122"/>
    </location>
</feature>
<proteinExistence type="predicted"/>
<evidence type="ECO:0000259" key="1">
    <source>
        <dbReference type="Pfam" id="PF12392"/>
    </source>
</evidence>
<dbReference type="EMBL" id="JAHZIK010003606">
    <property type="protein sequence ID" value="MBW7462125.1"/>
    <property type="molecule type" value="Genomic_DNA"/>
</dbReference>
<keyword evidence="3" id="KW-1185">Reference proteome</keyword>
<name>A0ABS7CN36_9BACL</name>
<evidence type="ECO:0000313" key="3">
    <source>
        <dbReference type="Proteomes" id="UP001519887"/>
    </source>
</evidence>
<organism evidence="2 3">
    <name type="scientific">Paenibacillus sepulcri</name>
    <dbReference type="NCBI Taxonomy" id="359917"/>
    <lineage>
        <taxon>Bacteria</taxon>
        <taxon>Bacillati</taxon>
        <taxon>Bacillota</taxon>
        <taxon>Bacilli</taxon>
        <taxon>Bacillales</taxon>
        <taxon>Paenibacillaceae</taxon>
        <taxon>Paenibacillus</taxon>
    </lineage>
</organism>
<evidence type="ECO:0000313" key="2">
    <source>
        <dbReference type="EMBL" id="MBW7462125.1"/>
    </source>
</evidence>
<feature type="domain" description="Peptidase U32 collagenase" evidence="1">
    <location>
        <begin position="63"/>
        <end position="108"/>
    </location>
</feature>
<dbReference type="Pfam" id="PF12392">
    <property type="entry name" value="DUF3656"/>
    <property type="match status" value="1"/>
</dbReference>
<dbReference type="Proteomes" id="UP001519887">
    <property type="component" value="Unassembled WGS sequence"/>
</dbReference>
<feature type="non-terminal residue" evidence="2">
    <location>
        <position position="1"/>
    </location>
</feature>
<accession>A0ABS7CN36</accession>
<protein>
    <submittedName>
        <fullName evidence="2">DUF3656 domain-containing protein</fullName>
    </submittedName>
</protein>
<dbReference type="InterPro" id="IPR020988">
    <property type="entry name" value="Pept_U32_collagenase"/>
</dbReference>